<keyword evidence="3 7" id="KW-0479">Metal-binding</keyword>
<evidence type="ECO:0000256" key="4">
    <source>
        <dbReference type="ARBA" id="ARBA00022833"/>
    </source>
</evidence>
<feature type="transmembrane region" description="Helical" evidence="9">
    <location>
        <begin position="386"/>
        <end position="406"/>
    </location>
</feature>
<dbReference type="Gene3D" id="3.10.200.10">
    <property type="entry name" value="Alpha carbonic anhydrase"/>
    <property type="match status" value="1"/>
</dbReference>
<dbReference type="EMBL" id="JAPFRF010000004">
    <property type="protein sequence ID" value="KAJ7335089.1"/>
    <property type="molecule type" value="Genomic_DNA"/>
</dbReference>
<comment type="cofactor">
    <cofactor evidence="7">
        <name>Zn(2+)</name>
        <dbReference type="ChEBI" id="CHEBI:29105"/>
    </cofactor>
</comment>
<dbReference type="Proteomes" id="UP001142489">
    <property type="component" value="Unassembled WGS sequence"/>
</dbReference>
<dbReference type="SUPFAM" id="SSF51069">
    <property type="entry name" value="Carbonic anhydrase"/>
    <property type="match status" value="1"/>
</dbReference>
<dbReference type="InterPro" id="IPR036398">
    <property type="entry name" value="CA_dom_sf"/>
</dbReference>
<keyword evidence="5" id="KW-0325">Glycoprotein</keyword>
<reference evidence="11" key="1">
    <citation type="journal article" date="2023" name="DNA Res.">
        <title>Chromosome-level genome assembly of Phrynocephalus forsythii using third-generation DNA sequencing and Hi-C analysis.</title>
        <authorList>
            <person name="Qi Y."/>
            <person name="Zhao W."/>
            <person name="Zhao Y."/>
            <person name="Niu C."/>
            <person name="Cao S."/>
            <person name="Zhang Y."/>
        </authorList>
    </citation>
    <scope>NUCLEOTIDE SEQUENCE</scope>
    <source>
        <tissue evidence="11">Muscle</tissue>
    </source>
</reference>
<evidence type="ECO:0000313" key="12">
    <source>
        <dbReference type="Proteomes" id="UP001142489"/>
    </source>
</evidence>
<sequence>MRAGERIPLLWLLAAVLGGAFAHGGEEGDPPRSPADPPGHHAHGHWSYADKAQWPSIFPFCGGHLQSPIDIDTEATIFSPQLKDLLLSGYDLPPEERLCLQNNGHTISLKLPENMTLAGGGLRQPYRAVQLHLHWGSAPAMPGSEHTVNGHRYAGEIHVVFYSSQFSSFHEAVQEPGGLAVLAAFLQAGTEDNEAYQNILESLKEVHREGEETFISGFNVAKLLPDDLSRYFRYNGSLTTPPCYQTVNWTIFNQTIQLSQQQISMLEDTIRGDEDQPLQGNFRLQQTLQGRTVLASFPVPHIPQGPQPPADGDSPRILVPHGPTSEGEDGPRPSEDVGLYSTPGRAPKGGSGPASEKGLAVEGGSRSLGSGAAEKQAGSSVRTGDVLAVLFGVLFAITGLAFLLYVHKHRRQNWRPDAPGAKANVIYTPAATTTTEEPAV</sequence>
<dbReference type="InterPro" id="IPR023561">
    <property type="entry name" value="Carbonic_anhydrase_a-class"/>
</dbReference>
<dbReference type="GO" id="GO:0008270">
    <property type="term" value="F:zinc ion binding"/>
    <property type="evidence" value="ECO:0007669"/>
    <property type="project" value="UniProtKB-UniRule"/>
</dbReference>
<comment type="catalytic activity">
    <reaction evidence="7">
        <text>hydrogencarbonate + H(+) = CO2 + H2O</text>
        <dbReference type="Rhea" id="RHEA:10748"/>
        <dbReference type="ChEBI" id="CHEBI:15377"/>
        <dbReference type="ChEBI" id="CHEBI:15378"/>
        <dbReference type="ChEBI" id="CHEBI:16526"/>
        <dbReference type="ChEBI" id="CHEBI:17544"/>
        <dbReference type="EC" id="4.2.1.1"/>
    </reaction>
</comment>
<name>A0A9Q0XYC3_9SAUR</name>
<gene>
    <name evidence="11" type="ORF">JRQ81_013030</name>
</gene>
<accession>A0A9Q0XYC3</accession>
<evidence type="ECO:0000256" key="7">
    <source>
        <dbReference type="RuleBase" id="RU367011"/>
    </source>
</evidence>
<dbReference type="SMART" id="SM01057">
    <property type="entry name" value="Carb_anhydrase"/>
    <property type="match status" value="1"/>
</dbReference>
<dbReference type="GO" id="GO:0005886">
    <property type="term" value="C:plasma membrane"/>
    <property type="evidence" value="ECO:0007669"/>
    <property type="project" value="TreeGrafter"/>
</dbReference>
<keyword evidence="6 7" id="KW-0456">Lyase</keyword>
<evidence type="ECO:0000256" key="6">
    <source>
        <dbReference type="ARBA" id="ARBA00023239"/>
    </source>
</evidence>
<dbReference type="PANTHER" id="PTHR18952:SF18">
    <property type="entry name" value="CARBONIC ANHYDRASE 9"/>
    <property type="match status" value="1"/>
</dbReference>
<comment type="function">
    <text evidence="7">Reversible hydration of carbon dioxide.</text>
</comment>
<feature type="chain" id="PRO_5040528035" description="Carbonic anhydrase" evidence="7">
    <location>
        <begin position="23"/>
        <end position="440"/>
    </location>
</feature>
<dbReference type="InterPro" id="IPR001148">
    <property type="entry name" value="CA_dom"/>
</dbReference>
<feature type="signal peptide" evidence="7">
    <location>
        <begin position="1"/>
        <end position="22"/>
    </location>
</feature>
<organism evidence="11 12">
    <name type="scientific">Phrynocephalus forsythii</name>
    <dbReference type="NCBI Taxonomy" id="171643"/>
    <lineage>
        <taxon>Eukaryota</taxon>
        <taxon>Metazoa</taxon>
        <taxon>Chordata</taxon>
        <taxon>Craniata</taxon>
        <taxon>Vertebrata</taxon>
        <taxon>Euteleostomi</taxon>
        <taxon>Lepidosauria</taxon>
        <taxon>Squamata</taxon>
        <taxon>Bifurcata</taxon>
        <taxon>Unidentata</taxon>
        <taxon>Episquamata</taxon>
        <taxon>Toxicofera</taxon>
        <taxon>Iguania</taxon>
        <taxon>Acrodonta</taxon>
        <taxon>Agamidae</taxon>
        <taxon>Agaminae</taxon>
        <taxon>Phrynocephalus</taxon>
    </lineage>
</organism>
<proteinExistence type="inferred from homology"/>
<keyword evidence="9" id="KW-0472">Membrane</keyword>
<dbReference type="PROSITE" id="PS00162">
    <property type="entry name" value="ALPHA_CA_1"/>
    <property type="match status" value="1"/>
</dbReference>
<feature type="domain" description="Alpha-carbonic anhydrase" evidence="10">
    <location>
        <begin position="44"/>
        <end position="297"/>
    </location>
</feature>
<dbReference type="FunFam" id="3.10.200.10:FF:000003">
    <property type="entry name" value="Carbonic anhydrase 12"/>
    <property type="match status" value="1"/>
</dbReference>
<evidence type="ECO:0000313" key="11">
    <source>
        <dbReference type="EMBL" id="KAJ7335089.1"/>
    </source>
</evidence>
<evidence type="ECO:0000259" key="10">
    <source>
        <dbReference type="PROSITE" id="PS51144"/>
    </source>
</evidence>
<dbReference type="GO" id="GO:0004089">
    <property type="term" value="F:carbonate dehydratase activity"/>
    <property type="evidence" value="ECO:0007669"/>
    <property type="project" value="UniProtKB-UniRule"/>
</dbReference>
<keyword evidence="4 7" id="KW-0862">Zinc</keyword>
<keyword evidence="9" id="KW-1133">Transmembrane helix</keyword>
<dbReference type="OrthoDB" id="429145at2759"/>
<evidence type="ECO:0000256" key="1">
    <source>
        <dbReference type="ARBA" id="ARBA00010718"/>
    </source>
</evidence>
<protein>
    <recommendedName>
        <fullName evidence="2 7">Carbonic anhydrase</fullName>
        <ecNumber evidence="2 7">4.2.1.1</ecNumber>
    </recommendedName>
</protein>
<feature type="region of interest" description="Disordered" evidence="8">
    <location>
        <begin position="297"/>
        <end position="379"/>
    </location>
</feature>
<keyword evidence="12" id="KW-1185">Reference proteome</keyword>
<dbReference type="PROSITE" id="PS51144">
    <property type="entry name" value="ALPHA_CA_2"/>
    <property type="match status" value="1"/>
</dbReference>
<feature type="region of interest" description="Disordered" evidence="8">
    <location>
        <begin position="24"/>
        <end position="45"/>
    </location>
</feature>
<evidence type="ECO:0000256" key="3">
    <source>
        <dbReference type="ARBA" id="ARBA00022723"/>
    </source>
</evidence>
<comment type="similarity">
    <text evidence="1 7">Belongs to the alpha-carbonic anhydrase family.</text>
</comment>
<dbReference type="EC" id="4.2.1.1" evidence="2 7"/>
<dbReference type="Pfam" id="PF00194">
    <property type="entry name" value="Carb_anhydrase"/>
    <property type="match status" value="1"/>
</dbReference>
<dbReference type="PANTHER" id="PTHR18952">
    <property type="entry name" value="CARBONIC ANHYDRASE"/>
    <property type="match status" value="1"/>
</dbReference>
<keyword evidence="9" id="KW-0812">Transmembrane</keyword>
<feature type="compositionally biased region" description="Pro residues" evidence="8">
    <location>
        <begin position="300"/>
        <end position="309"/>
    </location>
</feature>
<evidence type="ECO:0000256" key="2">
    <source>
        <dbReference type="ARBA" id="ARBA00012925"/>
    </source>
</evidence>
<dbReference type="InterPro" id="IPR018338">
    <property type="entry name" value="Carbonic_anhydrase_a-class_CS"/>
</dbReference>
<evidence type="ECO:0000256" key="5">
    <source>
        <dbReference type="ARBA" id="ARBA00023180"/>
    </source>
</evidence>
<dbReference type="AlphaFoldDB" id="A0A9Q0XYC3"/>
<evidence type="ECO:0000256" key="9">
    <source>
        <dbReference type="SAM" id="Phobius"/>
    </source>
</evidence>
<keyword evidence="7" id="KW-0732">Signal</keyword>
<evidence type="ECO:0000256" key="8">
    <source>
        <dbReference type="SAM" id="MobiDB-lite"/>
    </source>
</evidence>
<comment type="caution">
    <text evidence="11">The sequence shown here is derived from an EMBL/GenBank/DDBJ whole genome shotgun (WGS) entry which is preliminary data.</text>
</comment>